<name>A0A3M6UYP9_POCDA</name>
<sequence>MEVLTAFKVFDPTAVPKRGEAGFKRYGVADVEFLGDFFYQDQEDKDSKKEELLCEWAKFKYNLLGLQSQLPPEKARPNVAKTPCKCKTPTEWLLEHMLSMQLTYQHLCSCLLELAEVCLSLPVSNAWPERGASCIKRLKNPSPLNPEK</sequence>
<accession>A0A3M6UYP9</accession>
<keyword evidence="2" id="KW-1185">Reference proteome</keyword>
<dbReference type="EMBL" id="RCHS01000448">
    <property type="protein sequence ID" value="RMX58802.1"/>
    <property type="molecule type" value="Genomic_DNA"/>
</dbReference>
<gene>
    <name evidence="1" type="ORF">pdam_00012895</name>
</gene>
<dbReference type="AlphaFoldDB" id="A0A3M6UYP9"/>
<evidence type="ECO:0000313" key="1">
    <source>
        <dbReference type="EMBL" id="RMX58802.1"/>
    </source>
</evidence>
<proteinExistence type="predicted"/>
<dbReference type="Proteomes" id="UP000275408">
    <property type="component" value="Unassembled WGS sequence"/>
</dbReference>
<evidence type="ECO:0000313" key="2">
    <source>
        <dbReference type="Proteomes" id="UP000275408"/>
    </source>
</evidence>
<dbReference type="PANTHER" id="PTHR46880">
    <property type="entry name" value="RAS-ASSOCIATING DOMAIN-CONTAINING PROTEIN"/>
    <property type="match status" value="1"/>
</dbReference>
<protein>
    <submittedName>
        <fullName evidence="1">Uncharacterized protein</fullName>
    </submittedName>
</protein>
<organism evidence="1 2">
    <name type="scientific">Pocillopora damicornis</name>
    <name type="common">Cauliflower coral</name>
    <name type="synonym">Millepora damicornis</name>
    <dbReference type="NCBI Taxonomy" id="46731"/>
    <lineage>
        <taxon>Eukaryota</taxon>
        <taxon>Metazoa</taxon>
        <taxon>Cnidaria</taxon>
        <taxon>Anthozoa</taxon>
        <taxon>Hexacorallia</taxon>
        <taxon>Scleractinia</taxon>
        <taxon>Astrocoeniina</taxon>
        <taxon>Pocilloporidae</taxon>
        <taxon>Pocillopora</taxon>
    </lineage>
</organism>
<dbReference type="PANTHER" id="PTHR46880:SF5">
    <property type="entry name" value="DUF4371 DOMAIN-CONTAINING PROTEIN"/>
    <property type="match status" value="1"/>
</dbReference>
<comment type="caution">
    <text evidence="1">The sequence shown here is derived from an EMBL/GenBank/DDBJ whole genome shotgun (WGS) entry which is preliminary data.</text>
</comment>
<reference evidence="1 2" key="1">
    <citation type="journal article" date="2018" name="Sci. Rep.">
        <title>Comparative analysis of the Pocillopora damicornis genome highlights role of immune system in coral evolution.</title>
        <authorList>
            <person name="Cunning R."/>
            <person name="Bay R.A."/>
            <person name="Gillette P."/>
            <person name="Baker A.C."/>
            <person name="Traylor-Knowles N."/>
        </authorList>
    </citation>
    <scope>NUCLEOTIDE SEQUENCE [LARGE SCALE GENOMIC DNA]</scope>
    <source>
        <strain evidence="1">RSMAS</strain>
        <tissue evidence="1">Whole animal</tissue>
    </source>
</reference>